<dbReference type="Pfam" id="PF07866">
    <property type="entry name" value="DUF1653"/>
    <property type="match status" value="1"/>
</dbReference>
<dbReference type="AlphaFoldDB" id="A0A1M7MUB1"/>
<dbReference type="Proteomes" id="UP000184038">
    <property type="component" value="Unassembled WGS sequence"/>
</dbReference>
<evidence type="ECO:0000313" key="3">
    <source>
        <dbReference type="Proteomes" id="UP000184038"/>
    </source>
</evidence>
<protein>
    <recommendedName>
        <fullName evidence="1">DUF1653 domain-containing protein</fullName>
    </recommendedName>
</protein>
<accession>A0A1M7MUB1</accession>
<dbReference type="Gene3D" id="2.30.30.320">
    <property type="entry name" value="DUF1653-like domain"/>
    <property type="match status" value="1"/>
</dbReference>
<sequence length="192" mass="22601">MQNREIIVPGTLMKHFKGMLYQIVSIAIHSETREEYVVYQALYGDFKTYIRPLDMFLSEVDHEKYPDVTQKFRFEVYMPEKTVEKSTSSVPVEESSELDAMLQEIHLQHSIKTKESESVDTHQVLLDFLDARSHQDKLEQLDLMKKHVDSHIVNSMAISMDIVLATDTVEEQLEEIRNCLLTHIRFEDRRLR</sequence>
<organism evidence="2 3">
    <name type="scientific">Anaerosporobacter mobilis DSM 15930</name>
    <dbReference type="NCBI Taxonomy" id="1120996"/>
    <lineage>
        <taxon>Bacteria</taxon>
        <taxon>Bacillati</taxon>
        <taxon>Bacillota</taxon>
        <taxon>Clostridia</taxon>
        <taxon>Lachnospirales</taxon>
        <taxon>Lachnospiraceae</taxon>
        <taxon>Anaerosporobacter</taxon>
    </lineage>
</organism>
<reference evidence="2 3" key="1">
    <citation type="submission" date="2016-11" db="EMBL/GenBank/DDBJ databases">
        <authorList>
            <person name="Jaros S."/>
            <person name="Januszkiewicz K."/>
            <person name="Wedrychowicz H."/>
        </authorList>
    </citation>
    <scope>NUCLEOTIDE SEQUENCE [LARGE SCALE GENOMIC DNA]</scope>
    <source>
        <strain evidence="2 3">DSM 15930</strain>
    </source>
</reference>
<keyword evidence="3" id="KW-1185">Reference proteome</keyword>
<evidence type="ECO:0000313" key="2">
    <source>
        <dbReference type="EMBL" id="SHM94608.1"/>
    </source>
</evidence>
<dbReference type="OrthoDB" id="371169at2"/>
<evidence type="ECO:0000259" key="1">
    <source>
        <dbReference type="Pfam" id="PF07866"/>
    </source>
</evidence>
<dbReference type="RefSeq" id="WP_073290701.1">
    <property type="nucleotide sequence ID" value="NZ_FRCP01000023.1"/>
</dbReference>
<name>A0A1M7MUB1_9FIRM</name>
<dbReference type="EMBL" id="FRCP01000023">
    <property type="protein sequence ID" value="SHM94608.1"/>
    <property type="molecule type" value="Genomic_DNA"/>
</dbReference>
<proteinExistence type="predicted"/>
<gene>
    <name evidence="2" type="ORF">SAMN02746066_04007</name>
</gene>
<dbReference type="InterPro" id="IPR037135">
    <property type="entry name" value="DUF1653-like_dom_sf"/>
</dbReference>
<dbReference type="InterPro" id="IPR023387">
    <property type="entry name" value="DUF1653-like_dom"/>
</dbReference>
<dbReference type="STRING" id="1120996.SAMN02746066_04007"/>
<feature type="domain" description="DUF1653" evidence="1">
    <location>
        <begin position="14"/>
        <end position="75"/>
    </location>
</feature>